<sequence>MASSIRQVLYLSRVAQDVDDQSLKRIVAAAQMNNRRRDVTGVLAVGDGIFAQILEGDSNDVEQTLIRIRADERHHDVQMVLDSHTSARSFDRWSMELLMDEVSAKLAEGVFCGERFPDELVQHLKTQHSQDPVCWSGDLRAMALSS</sequence>
<evidence type="ECO:0000259" key="1">
    <source>
        <dbReference type="PROSITE" id="PS50925"/>
    </source>
</evidence>
<comment type="caution">
    <text evidence="2">The sequence shown here is derived from an EMBL/GenBank/DDBJ whole genome shotgun (WGS) entry which is preliminary data.</text>
</comment>
<evidence type="ECO:0000313" key="3">
    <source>
        <dbReference type="Proteomes" id="UP000574369"/>
    </source>
</evidence>
<dbReference type="Proteomes" id="UP000574369">
    <property type="component" value="Unassembled WGS sequence"/>
</dbReference>
<dbReference type="RefSeq" id="WP_088448634.1">
    <property type="nucleotide sequence ID" value="NZ_JACHXO010000001.1"/>
</dbReference>
<accession>A0ABR6GQ79</accession>
<proteinExistence type="predicted"/>
<reference evidence="2 3" key="1">
    <citation type="submission" date="2020-08" db="EMBL/GenBank/DDBJ databases">
        <title>Genomic Encyclopedia of Type Strains, Phase III (KMG-III): the genomes of soil and plant-associated and newly described type strains.</title>
        <authorList>
            <person name="Whitman W."/>
        </authorList>
    </citation>
    <scope>NUCLEOTIDE SEQUENCE [LARGE SCALE GENOMIC DNA]</scope>
    <source>
        <strain evidence="2 3">CECT 7247</strain>
    </source>
</reference>
<dbReference type="InterPro" id="IPR007024">
    <property type="entry name" value="BLUF_domain"/>
</dbReference>
<keyword evidence="3" id="KW-1185">Reference proteome</keyword>
<feature type="domain" description="BLUF" evidence="1">
    <location>
        <begin position="5"/>
        <end position="96"/>
    </location>
</feature>
<dbReference type="SUPFAM" id="SSF54975">
    <property type="entry name" value="Acylphosphatase/BLUF domain-like"/>
    <property type="match status" value="1"/>
</dbReference>
<name>A0ABR6GQ79_9BURK</name>
<organism evidence="2 3">
    <name type="scientific">Roseateles terrae</name>
    <dbReference type="NCBI Taxonomy" id="431060"/>
    <lineage>
        <taxon>Bacteria</taxon>
        <taxon>Pseudomonadati</taxon>
        <taxon>Pseudomonadota</taxon>
        <taxon>Betaproteobacteria</taxon>
        <taxon>Burkholderiales</taxon>
        <taxon>Sphaerotilaceae</taxon>
        <taxon>Roseateles</taxon>
    </lineage>
</organism>
<dbReference type="InterPro" id="IPR036046">
    <property type="entry name" value="Acylphosphatase-like_dom_sf"/>
</dbReference>
<protein>
    <recommendedName>
        <fullName evidence="1">BLUF domain-containing protein</fullName>
    </recommendedName>
</protein>
<evidence type="ECO:0000313" key="2">
    <source>
        <dbReference type="EMBL" id="MBB3193827.1"/>
    </source>
</evidence>
<dbReference type="Gene3D" id="3.30.70.100">
    <property type="match status" value="1"/>
</dbReference>
<dbReference type="SMART" id="SM01034">
    <property type="entry name" value="BLUF"/>
    <property type="match status" value="1"/>
</dbReference>
<dbReference type="EMBL" id="JACHXO010000001">
    <property type="protein sequence ID" value="MBB3193827.1"/>
    <property type="molecule type" value="Genomic_DNA"/>
</dbReference>
<gene>
    <name evidence="2" type="ORF">FHS28_001192</name>
</gene>
<dbReference type="PROSITE" id="PS50925">
    <property type="entry name" value="BLUF"/>
    <property type="match status" value="1"/>
</dbReference>
<dbReference type="Pfam" id="PF04940">
    <property type="entry name" value="BLUF"/>
    <property type="match status" value="1"/>
</dbReference>